<dbReference type="NCBIfam" id="NF038070">
    <property type="entry name" value="LmbU_fam_TF"/>
    <property type="match status" value="1"/>
</dbReference>
<protein>
    <submittedName>
        <fullName evidence="1">LmbU family transcriptional regulator</fullName>
    </submittedName>
</protein>
<name>A0ABW5I0A3_9PSEU</name>
<reference evidence="2" key="1">
    <citation type="journal article" date="2019" name="Int. J. Syst. Evol. Microbiol.">
        <title>The Global Catalogue of Microorganisms (GCM) 10K type strain sequencing project: providing services to taxonomists for standard genome sequencing and annotation.</title>
        <authorList>
            <consortium name="The Broad Institute Genomics Platform"/>
            <consortium name="The Broad Institute Genome Sequencing Center for Infectious Disease"/>
            <person name="Wu L."/>
            <person name="Ma J."/>
        </authorList>
    </citation>
    <scope>NUCLEOTIDE SEQUENCE [LARGE SCALE GENOMIC DNA]</scope>
    <source>
        <strain evidence="2">CGMCC 4.7638</strain>
    </source>
</reference>
<organism evidence="1 2">
    <name type="scientific">Amycolatopsis albidoflavus</name>
    <dbReference type="NCBI Taxonomy" id="102226"/>
    <lineage>
        <taxon>Bacteria</taxon>
        <taxon>Bacillati</taxon>
        <taxon>Actinomycetota</taxon>
        <taxon>Actinomycetes</taxon>
        <taxon>Pseudonocardiales</taxon>
        <taxon>Pseudonocardiaceae</taxon>
        <taxon>Amycolatopsis</taxon>
    </lineage>
</organism>
<keyword evidence="2" id="KW-1185">Reference proteome</keyword>
<dbReference type="InterPro" id="IPR049735">
    <property type="entry name" value="NovE/LmbU-like"/>
</dbReference>
<evidence type="ECO:0000313" key="2">
    <source>
        <dbReference type="Proteomes" id="UP001597542"/>
    </source>
</evidence>
<dbReference type="Proteomes" id="UP001597542">
    <property type="component" value="Unassembled WGS sequence"/>
</dbReference>
<dbReference type="EMBL" id="JBHUKQ010000012">
    <property type="protein sequence ID" value="MFD2482714.1"/>
    <property type="molecule type" value="Genomic_DNA"/>
</dbReference>
<comment type="caution">
    <text evidence="1">The sequence shown here is derived from an EMBL/GenBank/DDBJ whole genome shotgun (WGS) entry which is preliminary data.</text>
</comment>
<dbReference type="RefSeq" id="WP_344265750.1">
    <property type="nucleotide sequence ID" value="NZ_BAAAHV010000003.1"/>
</dbReference>
<gene>
    <name evidence="1" type="ORF">ACFSUT_20670</name>
</gene>
<sequence>MTVVQDTAARNGTGGRPRTAFGVSLPGLDVTANPVGLRFESELSLPAWCRLGSHVAQLGTAAAWWIGDWLVYGQDRYQDRYRRSMAEHALDYQTLRNYAWVSRHVRLPQRRRSLSFQHHAEIARLPAEQQTSWLRAAEENSWSRNALRDQLRGRPGRVRPVTLRIDAPPQRKQRWAEAAEAAGQSLTAWVISRLDEATGA</sequence>
<proteinExistence type="predicted"/>
<evidence type="ECO:0000313" key="1">
    <source>
        <dbReference type="EMBL" id="MFD2482714.1"/>
    </source>
</evidence>
<accession>A0ABW5I0A3</accession>